<comment type="caution">
    <text evidence="2">The sequence shown here is derived from an EMBL/GenBank/DDBJ whole genome shotgun (WGS) entry which is preliminary data.</text>
</comment>
<gene>
    <name evidence="2" type="ORF">Pma05_23590</name>
</gene>
<evidence type="ECO:0000313" key="3">
    <source>
        <dbReference type="Proteomes" id="UP000621500"/>
    </source>
</evidence>
<protein>
    <submittedName>
        <fullName evidence="2">Uncharacterized protein</fullName>
    </submittedName>
</protein>
<feature type="region of interest" description="Disordered" evidence="1">
    <location>
        <begin position="73"/>
        <end position="123"/>
    </location>
</feature>
<evidence type="ECO:0000256" key="1">
    <source>
        <dbReference type="SAM" id="MobiDB-lite"/>
    </source>
</evidence>
<reference evidence="2 3" key="1">
    <citation type="submission" date="2021-01" db="EMBL/GenBank/DDBJ databases">
        <title>Whole genome shotgun sequence of Plantactinospora mayteni NBRC 109088.</title>
        <authorList>
            <person name="Komaki H."/>
            <person name="Tamura T."/>
        </authorList>
    </citation>
    <scope>NUCLEOTIDE SEQUENCE [LARGE SCALE GENOMIC DNA]</scope>
    <source>
        <strain evidence="2 3">NBRC 109088</strain>
    </source>
</reference>
<organism evidence="2 3">
    <name type="scientific">Plantactinospora mayteni</name>
    <dbReference type="NCBI Taxonomy" id="566021"/>
    <lineage>
        <taxon>Bacteria</taxon>
        <taxon>Bacillati</taxon>
        <taxon>Actinomycetota</taxon>
        <taxon>Actinomycetes</taxon>
        <taxon>Micromonosporales</taxon>
        <taxon>Micromonosporaceae</taxon>
        <taxon>Plantactinospora</taxon>
    </lineage>
</organism>
<sequence>MKHAHKVKSRHRRAWWRLWRYCRCGHRWICPDSVELLPRPDRPSVPPLTQRDCWSSPRETPMDLTEAERAEILALSDAPPPSRPRASNRRPRWDAPTSSHLNNGRAGTLTPAQEHRSRLDARA</sequence>
<keyword evidence="3" id="KW-1185">Reference proteome</keyword>
<dbReference type="Proteomes" id="UP000621500">
    <property type="component" value="Unassembled WGS sequence"/>
</dbReference>
<evidence type="ECO:0000313" key="2">
    <source>
        <dbReference type="EMBL" id="GIG95786.1"/>
    </source>
</evidence>
<name>A0ABQ4EM34_9ACTN</name>
<dbReference type="EMBL" id="BONX01000012">
    <property type="protein sequence ID" value="GIG95786.1"/>
    <property type="molecule type" value="Genomic_DNA"/>
</dbReference>
<accession>A0ABQ4EM34</accession>
<feature type="compositionally biased region" description="Basic and acidic residues" evidence="1">
    <location>
        <begin position="113"/>
        <end position="123"/>
    </location>
</feature>
<feature type="region of interest" description="Disordered" evidence="1">
    <location>
        <begin position="39"/>
        <end position="61"/>
    </location>
</feature>
<proteinExistence type="predicted"/>